<dbReference type="EMBL" id="CP036526">
    <property type="protein sequence ID" value="QDT12134.1"/>
    <property type="molecule type" value="Genomic_DNA"/>
</dbReference>
<feature type="domain" description="Pyrrolo-quinoline quinone repeat" evidence="1">
    <location>
        <begin position="145"/>
        <end position="339"/>
    </location>
</feature>
<accession>A0A517NYE2</accession>
<dbReference type="PANTHER" id="PTHR34512">
    <property type="entry name" value="CELL SURFACE PROTEIN"/>
    <property type="match status" value="1"/>
</dbReference>
<dbReference type="RefSeq" id="WP_145419858.1">
    <property type="nucleotide sequence ID" value="NZ_CP036526.1"/>
</dbReference>
<organism evidence="2 3">
    <name type="scientific">Stieleria marina</name>
    <dbReference type="NCBI Taxonomy" id="1930275"/>
    <lineage>
        <taxon>Bacteria</taxon>
        <taxon>Pseudomonadati</taxon>
        <taxon>Planctomycetota</taxon>
        <taxon>Planctomycetia</taxon>
        <taxon>Pirellulales</taxon>
        <taxon>Pirellulaceae</taxon>
        <taxon>Stieleria</taxon>
    </lineage>
</organism>
<sequence length="434" mass="46423">MLLSITDHRPTVLRVISLALLATVLLVAGPQYSRAADAWPIFRGPGGNGVAPLAAQTPIDWSPTTNIKFRTPIPGQGWSSPVVAGDRIFVSAAIPRGDEPVSKKTDFDLSLIILDKQSGQIQKNTALLLHKGSGSPRIHKKNSHASPTPIVSDERIYVHFGHQGTVCVDLDGKVIWKNRDLSFIPVHGNGGTPVLVAGKLIFTCDGKNDPKIVALDSTTGKVAWEVERPVDAPKKFSFCTPTVIDVNGHSQVIAPGSNCVLAINPADGNVIWNMSYTGYSVIPKPVFHNGLVYLSTSYDSPSLLAIDPTGHGDVTDTHLKWSVEKNAPHTPSLIADKGLIYSISDGGIALCVDAETGDVVYKKRVGGGFSSSPVLVDDKIYYTDEAGVTTVIATGKEYKVLAENDLGERTLASMAVDGNALIMRTAEAIYRIEK</sequence>
<dbReference type="InterPro" id="IPR002372">
    <property type="entry name" value="PQQ_rpt_dom"/>
</dbReference>
<evidence type="ECO:0000259" key="1">
    <source>
        <dbReference type="Pfam" id="PF13360"/>
    </source>
</evidence>
<dbReference type="AlphaFoldDB" id="A0A517NYE2"/>
<dbReference type="Proteomes" id="UP000319817">
    <property type="component" value="Chromosome"/>
</dbReference>
<dbReference type="SMART" id="SM00564">
    <property type="entry name" value="PQQ"/>
    <property type="match status" value="5"/>
</dbReference>
<name>A0A517NYE2_9BACT</name>
<dbReference type="PANTHER" id="PTHR34512:SF30">
    <property type="entry name" value="OUTER MEMBRANE PROTEIN ASSEMBLY FACTOR BAMB"/>
    <property type="match status" value="1"/>
</dbReference>
<evidence type="ECO:0000313" key="2">
    <source>
        <dbReference type="EMBL" id="QDT12134.1"/>
    </source>
</evidence>
<evidence type="ECO:0000313" key="3">
    <source>
        <dbReference type="Proteomes" id="UP000319817"/>
    </source>
</evidence>
<dbReference type="SUPFAM" id="SSF50998">
    <property type="entry name" value="Quinoprotein alcohol dehydrogenase-like"/>
    <property type="match status" value="1"/>
</dbReference>
<dbReference type="Pfam" id="PF13360">
    <property type="entry name" value="PQQ_2"/>
    <property type="match status" value="1"/>
</dbReference>
<dbReference type="Gene3D" id="2.130.10.10">
    <property type="entry name" value="YVTN repeat-like/Quinoprotein amine dehydrogenase"/>
    <property type="match status" value="2"/>
</dbReference>
<reference evidence="2 3" key="1">
    <citation type="submission" date="2019-02" db="EMBL/GenBank/DDBJ databases">
        <title>Deep-cultivation of Planctomycetes and their phenomic and genomic characterization uncovers novel biology.</title>
        <authorList>
            <person name="Wiegand S."/>
            <person name="Jogler M."/>
            <person name="Boedeker C."/>
            <person name="Pinto D."/>
            <person name="Vollmers J."/>
            <person name="Rivas-Marin E."/>
            <person name="Kohn T."/>
            <person name="Peeters S.H."/>
            <person name="Heuer A."/>
            <person name="Rast P."/>
            <person name="Oberbeckmann S."/>
            <person name="Bunk B."/>
            <person name="Jeske O."/>
            <person name="Meyerdierks A."/>
            <person name="Storesund J.E."/>
            <person name="Kallscheuer N."/>
            <person name="Luecker S."/>
            <person name="Lage O.M."/>
            <person name="Pohl T."/>
            <person name="Merkel B.J."/>
            <person name="Hornburger P."/>
            <person name="Mueller R.-W."/>
            <person name="Bruemmer F."/>
            <person name="Labrenz M."/>
            <person name="Spormann A.M."/>
            <person name="Op den Camp H."/>
            <person name="Overmann J."/>
            <person name="Amann R."/>
            <person name="Jetten M.S.M."/>
            <person name="Mascher T."/>
            <person name="Medema M.H."/>
            <person name="Devos D.P."/>
            <person name="Kaster A.-K."/>
            <person name="Ovreas L."/>
            <person name="Rohde M."/>
            <person name="Galperin M.Y."/>
            <person name="Jogler C."/>
        </authorList>
    </citation>
    <scope>NUCLEOTIDE SEQUENCE [LARGE SCALE GENOMIC DNA]</scope>
    <source>
        <strain evidence="2 3">K23_9</strain>
    </source>
</reference>
<protein>
    <submittedName>
        <fullName evidence="2">Outer membrane biogenesis protein BamB</fullName>
    </submittedName>
</protein>
<proteinExistence type="predicted"/>
<keyword evidence="3" id="KW-1185">Reference proteome</keyword>
<dbReference type="InterPro" id="IPR018391">
    <property type="entry name" value="PQQ_b-propeller_rpt"/>
</dbReference>
<dbReference type="OrthoDB" id="244732at2"/>
<gene>
    <name evidence="2" type="ORF">K239x_41420</name>
</gene>
<dbReference type="InterPro" id="IPR015943">
    <property type="entry name" value="WD40/YVTN_repeat-like_dom_sf"/>
</dbReference>
<dbReference type="InterPro" id="IPR011047">
    <property type="entry name" value="Quinoprotein_ADH-like_sf"/>
</dbReference>